<evidence type="ECO:0000313" key="8">
    <source>
        <dbReference type="Proteomes" id="UP000248764"/>
    </source>
</evidence>
<dbReference type="Pfam" id="PF01547">
    <property type="entry name" value="SBP_bac_1"/>
    <property type="match status" value="1"/>
</dbReference>
<reference evidence="7 8" key="1">
    <citation type="submission" date="2018-01" db="EMBL/GenBank/DDBJ databases">
        <title>Draft genome sequence of Jiangella sp. GTF31.</title>
        <authorList>
            <person name="Sahin N."/>
            <person name="Ay H."/>
            <person name="Saygin H."/>
        </authorList>
    </citation>
    <scope>NUCLEOTIDE SEQUENCE [LARGE SCALE GENOMIC DNA]</scope>
    <source>
        <strain evidence="7 8">GTF31</strain>
    </source>
</reference>
<organism evidence="7 8">
    <name type="scientific">Jiangella anatolica</name>
    <dbReference type="NCBI Taxonomy" id="2670374"/>
    <lineage>
        <taxon>Bacteria</taxon>
        <taxon>Bacillati</taxon>
        <taxon>Actinomycetota</taxon>
        <taxon>Actinomycetes</taxon>
        <taxon>Jiangellales</taxon>
        <taxon>Jiangellaceae</taxon>
        <taxon>Jiangella</taxon>
    </lineage>
</organism>
<sequence>MTHFAPFARRTALAAAVSLLVVACSGGGDDDAGDTTDGPVTITFMSWLRNSEAVVDAFNSSQDDIIVEFQTTPSASDNYTTLANSSRAGTAPDVATVEYPFLPDVLAQGLLRPLSEDAAAQVAEEFPDAARNLVELGGETWSYPLDLAAWVLYYRADLFDAHGIEVPTTWAEYEEVARQIKDIDPAARIGATTSHDPGAIASLNWQAGARWFTAEDDAWTVDIDNDVTREVAEMQERLVAEDLVWADEDELLGQKQAAGQTWTQLAGSWNGGYLPINYEDQAGLWRVALPPSFTGEPASAGNGGATFAVTADSEHQQAAEAFIAWMTTTEEGIAARVEGGASSVLPANPDLVPVAKDVFDTSFFGGQDIYAVAEQAAAAIPAEWTWGPAQSTMDTAFRDAIAQVKAGSIPLRDIFASVQESVIGNLTDRGIAVD</sequence>
<evidence type="ECO:0000313" key="7">
    <source>
        <dbReference type="EMBL" id="PZF86244.1"/>
    </source>
</evidence>
<protein>
    <submittedName>
        <fullName evidence="7">ABC transporter substrate-binding protein</fullName>
    </submittedName>
</protein>
<dbReference type="Gene3D" id="3.40.190.10">
    <property type="entry name" value="Periplasmic binding protein-like II"/>
    <property type="match status" value="1"/>
</dbReference>
<dbReference type="InterPro" id="IPR050490">
    <property type="entry name" value="Bact_solute-bd_prot1"/>
</dbReference>
<keyword evidence="1" id="KW-1003">Cell membrane</keyword>
<feature type="signal peptide" evidence="6">
    <location>
        <begin position="1"/>
        <end position="23"/>
    </location>
</feature>
<evidence type="ECO:0000256" key="4">
    <source>
        <dbReference type="ARBA" id="ARBA00023139"/>
    </source>
</evidence>
<evidence type="ECO:0000256" key="2">
    <source>
        <dbReference type="ARBA" id="ARBA00022729"/>
    </source>
</evidence>
<dbReference type="RefSeq" id="WP_111252936.1">
    <property type="nucleotide sequence ID" value="NZ_POTW01000003.1"/>
</dbReference>
<dbReference type="PANTHER" id="PTHR43649:SF33">
    <property type="entry name" value="POLYGALACTURONAN_RHAMNOGALACTURONAN-BINDING PROTEIN YTCQ"/>
    <property type="match status" value="1"/>
</dbReference>
<keyword evidence="4" id="KW-0564">Palmitate</keyword>
<keyword evidence="5" id="KW-0449">Lipoprotein</keyword>
<proteinExistence type="predicted"/>
<keyword evidence="2 6" id="KW-0732">Signal</keyword>
<accession>A0A2W2C0J3</accession>
<dbReference type="EMBL" id="POTW01000003">
    <property type="protein sequence ID" value="PZF86244.1"/>
    <property type="molecule type" value="Genomic_DNA"/>
</dbReference>
<dbReference type="SUPFAM" id="SSF53850">
    <property type="entry name" value="Periplasmic binding protein-like II"/>
    <property type="match status" value="1"/>
</dbReference>
<dbReference type="PANTHER" id="PTHR43649">
    <property type="entry name" value="ARABINOSE-BINDING PROTEIN-RELATED"/>
    <property type="match status" value="1"/>
</dbReference>
<dbReference type="AlphaFoldDB" id="A0A2W2C0J3"/>
<dbReference type="InterPro" id="IPR006059">
    <property type="entry name" value="SBP"/>
</dbReference>
<evidence type="ECO:0000256" key="5">
    <source>
        <dbReference type="ARBA" id="ARBA00023288"/>
    </source>
</evidence>
<keyword evidence="3" id="KW-0472">Membrane</keyword>
<evidence type="ECO:0000256" key="6">
    <source>
        <dbReference type="SAM" id="SignalP"/>
    </source>
</evidence>
<evidence type="ECO:0000256" key="3">
    <source>
        <dbReference type="ARBA" id="ARBA00023136"/>
    </source>
</evidence>
<keyword evidence="8" id="KW-1185">Reference proteome</keyword>
<feature type="chain" id="PRO_5038612563" evidence="6">
    <location>
        <begin position="24"/>
        <end position="434"/>
    </location>
</feature>
<gene>
    <name evidence="7" type="ORF">C1I92_01770</name>
</gene>
<comment type="caution">
    <text evidence="7">The sequence shown here is derived from an EMBL/GenBank/DDBJ whole genome shotgun (WGS) entry which is preliminary data.</text>
</comment>
<name>A0A2W2C0J3_9ACTN</name>
<dbReference type="Proteomes" id="UP000248764">
    <property type="component" value="Unassembled WGS sequence"/>
</dbReference>
<evidence type="ECO:0000256" key="1">
    <source>
        <dbReference type="ARBA" id="ARBA00022475"/>
    </source>
</evidence>